<organism evidence="2 3">
    <name type="scientific">[Candida] arabinofermentans NRRL YB-2248</name>
    <dbReference type="NCBI Taxonomy" id="983967"/>
    <lineage>
        <taxon>Eukaryota</taxon>
        <taxon>Fungi</taxon>
        <taxon>Dikarya</taxon>
        <taxon>Ascomycota</taxon>
        <taxon>Saccharomycotina</taxon>
        <taxon>Pichiomycetes</taxon>
        <taxon>Pichiales</taxon>
        <taxon>Pichiaceae</taxon>
        <taxon>Ogataea</taxon>
        <taxon>Ogataea/Candida clade</taxon>
    </lineage>
</organism>
<keyword evidence="3" id="KW-1185">Reference proteome</keyword>
<evidence type="ECO:0000313" key="3">
    <source>
        <dbReference type="Proteomes" id="UP000094801"/>
    </source>
</evidence>
<dbReference type="EMBL" id="KV453847">
    <property type="protein sequence ID" value="ODV87629.1"/>
    <property type="molecule type" value="Genomic_DNA"/>
</dbReference>
<dbReference type="OrthoDB" id="10257415at2759"/>
<dbReference type="STRING" id="983967.A0A1E4T792"/>
<protein>
    <submittedName>
        <fullName evidence="2">Uncharacterized protein</fullName>
    </submittedName>
</protein>
<dbReference type="Proteomes" id="UP000094801">
    <property type="component" value="Unassembled WGS sequence"/>
</dbReference>
<name>A0A1E4T792_9ASCO</name>
<proteinExistence type="predicted"/>
<dbReference type="AlphaFoldDB" id="A0A1E4T792"/>
<dbReference type="Pfam" id="PF11957">
    <property type="entry name" value="efThoc1"/>
    <property type="match status" value="1"/>
</dbReference>
<evidence type="ECO:0000256" key="1">
    <source>
        <dbReference type="SAM" id="Coils"/>
    </source>
</evidence>
<accession>A0A1E4T792</accession>
<evidence type="ECO:0000313" key="2">
    <source>
        <dbReference type="EMBL" id="ODV87629.1"/>
    </source>
</evidence>
<feature type="coiled-coil region" evidence="1">
    <location>
        <begin position="507"/>
        <end position="570"/>
    </location>
</feature>
<reference evidence="3" key="1">
    <citation type="submission" date="2016-04" db="EMBL/GenBank/DDBJ databases">
        <title>Comparative genomics of biotechnologically important yeasts.</title>
        <authorList>
            <consortium name="DOE Joint Genome Institute"/>
            <person name="Riley R."/>
            <person name="Haridas S."/>
            <person name="Wolfe K.H."/>
            <person name="Lopes M.R."/>
            <person name="Hittinger C.T."/>
            <person name="Goker M."/>
            <person name="Salamov A."/>
            <person name="Wisecaver J."/>
            <person name="Long T.M."/>
            <person name="Aerts A.L."/>
            <person name="Barry K."/>
            <person name="Choi C."/>
            <person name="Clum A."/>
            <person name="Coughlan A.Y."/>
            <person name="Deshpande S."/>
            <person name="Douglass A.P."/>
            <person name="Hanson S.J."/>
            <person name="Klenk H.-P."/>
            <person name="Labutti K."/>
            <person name="Lapidus A."/>
            <person name="Lindquist E."/>
            <person name="Lipzen A."/>
            <person name="Meier-Kolthoff J.P."/>
            <person name="Ohm R.A."/>
            <person name="Otillar R.P."/>
            <person name="Pangilinan J."/>
            <person name="Peng Y."/>
            <person name="Rokas A."/>
            <person name="Rosa C.A."/>
            <person name="Scheuner C."/>
            <person name="Sibirny A.A."/>
            <person name="Slot J.C."/>
            <person name="Stielow J.B."/>
            <person name="Sun H."/>
            <person name="Kurtzman C.P."/>
            <person name="Blackwell M."/>
            <person name="Grigoriev I.V."/>
            <person name="Jeffries T.W."/>
        </authorList>
    </citation>
    <scope>NUCLEOTIDE SEQUENCE [LARGE SCALE GENOMIC DNA]</scope>
    <source>
        <strain evidence="3">NRRL YB-2248</strain>
    </source>
</reference>
<gene>
    <name evidence="2" type="ORF">CANARDRAFT_209915</name>
</gene>
<dbReference type="InterPro" id="IPR021861">
    <property type="entry name" value="THO_THOC1"/>
</dbReference>
<keyword evidence="1" id="KW-0175">Coiled coil</keyword>
<sequence>MTESIKGLFETYSQRLELAVDTIITEYCSDHDIRYDPSHESDVMKLTIDTQFEDLNIETLPYKGKAASTFFSNLISLQLVSVLPTEDQDLLLNKILAILDISIHLAFTKFPIEDIQAFPMQTLNTIMLTCSLNFVVEQFGAVFFDPRNLQRRLRLTLNNKLTGKNKPGSTLLQIGNNILPRLTNQLREHDIFATRLNGFIFDSFDISDRLLLTADWKLNDFQKTYLNLSKTKKWPISNTTNTRIQRGLLETIYGDYLKVSLYFTSDFSTLIDELNFFKNQKYRGQQPTFIFHMNNILRSLKETDKKYAAVPDAKLEPKKAIKPEEIAIIAEEYATKVYDCDWILDSDDFVEQFKIPKNRRIIALQLYIMLSFLYNYNENKWTSIMNDINSKHKKFKAPDFGCSKLDNDLIKDTISDMLTSIETHYRTTDLEFYKLMRYVVSYGEHEWKYLKLKQFNHPATNDLISLSDFKKRKAEEHLEKCHDVKRPYTHKMGTAKLTKIWSIKTGLDEIKNKQVDAEEKLDSYRDDLYFIFGNLEGKKQELETATEDKKSKAAKELNDLKQEKDLLNWKSLRLARSLGYWTRFSQVNENVGLDGLFDADLILKEQNN</sequence>